<dbReference type="PANTHER" id="PTHR43668:SF2">
    <property type="entry name" value="ALLANTOINASE"/>
    <property type="match status" value="1"/>
</dbReference>
<dbReference type="InterPro" id="IPR024403">
    <property type="entry name" value="DHOase_cat"/>
</dbReference>
<dbReference type="SUPFAM" id="SSF51338">
    <property type="entry name" value="Composite domain of metallo-dependent hydrolases"/>
    <property type="match status" value="1"/>
</dbReference>
<dbReference type="EMBL" id="JAHHHD010000021">
    <property type="protein sequence ID" value="MBW4660476.1"/>
    <property type="molecule type" value="Genomic_DNA"/>
</dbReference>
<comment type="caution">
    <text evidence="3">The sequence shown here is derived from an EMBL/GenBank/DDBJ whole genome shotgun (WGS) entry which is preliminary data.</text>
</comment>
<dbReference type="InterPro" id="IPR050138">
    <property type="entry name" value="DHOase/Allantoinase_Hydrolase"/>
</dbReference>
<dbReference type="InterPro" id="IPR032466">
    <property type="entry name" value="Metal_Hydrolase"/>
</dbReference>
<dbReference type="Pfam" id="PF12890">
    <property type="entry name" value="DHOase"/>
    <property type="match status" value="1"/>
</dbReference>
<dbReference type="EC" id="3.5.2.3" evidence="3"/>
<feature type="domain" description="Dihydroorotase catalytic" evidence="2">
    <location>
        <begin position="56"/>
        <end position="245"/>
    </location>
</feature>
<dbReference type="InterPro" id="IPR004722">
    <property type="entry name" value="DHOase"/>
</dbReference>
<dbReference type="NCBIfam" id="TIGR00857">
    <property type="entry name" value="pyrC_multi"/>
    <property type="match status" value="1"/>
</dbReference>
<dbReference type="GO" id="GO:0006145">
    <property type="term" value="P:purine nucleobase catabolic process"/>
    <property type="evidence" value="ECO:0007669"/>
    <property type="project" value="TreeGrafter"/>
</dbReference>
<dbReference type="GO" id="GO:0004151">
    <property type="term" value="F:dihydroorotase activity"/>
    <property type="evidence" value="ECO:0007669"/>
    <property type="project" value="UniProtKB-EC"/>
</dbReference>
<sequence length="427" mass="45390">MTSVLFRQIRVLDPAAHCDRIADVLAVDGKVAAVADAIPESDLPAHTHIQEGAGLVLGTGLVDLYSHSGEPGFESRETLASLRAAAIAGGFTRLVLLPDTHPPMDSPAGVEWLRSHSQSHSQLQLGNSPNLYTWGALTAKTKGEQMAELAELAAVGVVGFADGSPIQNGALLRRVLEYGQPFGKPIALWCCDLAITGNGVIRDGVAALRLGLAGSPAIAETAPLATLLEFVAELGVPIHVMRVSTARSVELIRSAKEQGLPITASVTWMHLLLDVLDVQSYDPNLRLDPPLGNPSDRQALIQGIQDGTIDAIAIDHSPYTYEEKTVAFAEAPPGAIGLELALPLLWQTFVATGTWEALTLWRSLSSHPARCLGQIPATIAPGQPAELTLFDPQIEWQVSSQTLHSLSSNTPWLGQTLKGKVLRATMS</sequence>
<reference evidence="3" key="1">
    <citation type="submission" date="2021-05" db="EMBL/GenBank/DDBJ databases">
        <authorList>
            <person name="Pietrasiak N."/>
            <person name="Ward R."/>
            <person name="Stajich J.E."/>
            <person name="Kurbessoian T."/>
        </authorList>
    </citation>
    <scope>NUCLEOTIDE SEQUENCE</scope>
    <source>
        <strain evidence="3">UHER 2000/2452</strain>
    </source>
</reference>
<dbReference type="SUPFAM" id="SSF51556">
    <property type="entry name" value="Metallo-dependent hydrolases"/>
    <property type="match status" value="1"/>
</dbReference>
<accession>A0A951QCZ2</accession>
<protein>
    <submittedName>
        <fullName evidence="3">Dihydroorotase</fullName>
        <ecNumber evidence="3">3.5.2.3</ecNumber>
    </submittedName>
</protein>
<dbReference type="Proteomes" id="UP000757435">
    <property type="component" value="Unassembled WGS sequence"/>
</dbReference>
<dbReference type="PANTHER" id="PTHR43668">
    <property type="entry name" value="ALLANTOINASE"/>
    <property type="match status" value="1"/>
</dbReference>
<dbReference type="NCBIfam" id="NF005614">
    <property type="entry name" value="PRK07369.1"/>
    <property type="match status" value="1"/>
</dbReference>
<organism evidence="3 4">
    <name type="scientific">Drouetiella hepatica Uher 2000/2452</name>
    <dbReference type="NCBI Taxonomy" id="904376"/>
    <lineage>
        <taxon>Bacteria</taxon>
        <taxon>Bacillati</taxon>
        <taxon>Cyanobacteriota</taxon>
        <taxon>Cyanophyceae</taxon>
        <taxon>Oculatellales</taxon>
        <taxon>Oculatellaceae</taxon>
        <taxon>Drouetiella</taxon>
    </lineage>
</organism>
<gene>
    <name evidence="3" type="ORF">KME15_17525</name>
</gene>
<dbReference type="InterPro" id="IPR011059">
    <property type="entry name" value="Metal-dep_hydrolase_composite"/>
</dbReference>
<dbReference type="Gene3D" id="2.30.40.10">
    <property type="entry name" value="Urease, subunit C, domain 1"/>
    <property type="match status" value="1"/>
</dbReference>
<dbReference type="GO" id="GO:0005737">
    <property type="term" value="C:cytoplasm"/>
    <property type="evidence" value="ECO:0007669"/>
    <property type="project" value="TreeGrafter"/>
</dbReference>
<evidence type="ECO:0000313" key="4">
    <source>
        <dbReference type="Proteomes" id="UP000757435"/>
    </source>
</evidence>
<keyword evidence="1" id="KW-0665">Pyrimidine biosynthesis</keyword>
<evidence type="ECO:0000313" key="3">
    <source>
        <dbReference type="EMBL" id="MBW4660476.1"/>
    </source>
</evidence>
<keyword evidence="3" id="KW-0378">Hydrolase</keyword>
<dbReference type="AlphaFoldDB" id="A0A951QCZ2"/>
<dbReference type="Gene3D" id="3.20.20.140">
    <property type="entry name" value="Metal-dependent hydrolases"/>
    <property type="match status" value="1"/>
</dbReference>
<evidence type="ECO:0000256" key="1">
    <source>
        <dbReference type="ARBA" id="ARBA00022975"/>
    </source>
</evidence>
<dbReference type="GO" id="GO:0004038">
    <property type="term" value="F:allantoinase activity"/>
    <property type="evidence" value="ECO:0007669"/>
    <property type="project" value="TreeGrafter"/>
</dbReference>
<dbReference type="CDD" id="cd01317">
    <property type="entry name" value="DHOase_IIa"/>
    <property type="match status" value="1"/>
</dbReference>
<proteinExistence type="predicted"/>
<dbReference type="GO" id="GO:0046872">
    <property type="term" value="F:metal ion binding"/>
    <property type="evidence" value="ECO:0007669"/>
    <property type="project" value="InterPro"/>
</dbReference>
<reference evidence="3" key="2">
    <citation type="journal article" date="2022" name="Microbiol. Resour. Announc.">
        <title>Metagenome Sequencing to Explore Phylogenomics of Terrestrial Cyanobacteria.</title>
        <authorList>
            <person name="Ward R.D."/>
            <person name="Stajich J.E."/>
            <person name="Johansen J.R."/>
            <person name="Huntemann M."/>
            <person name="Clum A."/>
            <person name="Foster B."/>
            <person name="Foster B."/>
            <person name="Roux S."/>
            <person name="Palaniappan K."/>
            <person name="Varghese N."/>
            <person name="Mukherjee S."/>
            <person name="Reddy T.B.K."/>
            <person name="Daum C."/>
            <person name="Copeland A."/>
            <person name="Chen I.A."/>
            <person name="Ivanova N.N."/>
            <person name="Kyrpides N.C."/>
            <person name="Shapiro N."/>
            <person name="Eloe-Fadrosh E.A."/>
            <person name="Pietrasiak N."/>
        </authorList>
    </citation>
    <scope>NUCLEOTIDE SEQUENCE</scope>
    <source>
        <strain evidence="3">UHER 2000/2452</strain>
    </source>
</reference>
<name>A0A951QCZ2_9CYAN</name>
<evidence type="ECO:0000259" key="2">
    <source>
        <dbReference type="Pfam" id="PF12890"/>
    </source>
</evidence>
<dbReference type="GO" id="GO:0006221">
    <property type="term" value="P:pyrimidine nucleotide biosynthetic process"/>
    <property type="evidence" value="ECO:0007669"/>
    <property type="project" value="UniProtKB-KW"/>
</dbReference>